<reference evidence="7 8" key="3">
    <citation type="journal article" date="2016" name="Sci. Rep.">
        <title>Genome-wide diversity and gene expression profiling of Babesia microti isolates identify polymorphic genes that mediate host-pathogen interactions.</title>
        <authorList>
            <person name="Silva J.C."/>
            <person name="Cornillot E."/>
            <person name="McCracken C."/>
            <person name="Usmani-Brown S."/>
            <person name="Dwivedi A."/>
            <person name="Ifeonu O.O."/>
            <person name="Crabtree J."/>
            <person name="Gotia H.T."/>
            <person name="Virji A.Z."/>
            <person name="Reynes C."/>
            <person name="Colinge J."/>
            <person name="Kumar V."/>
            <person name="Lawres L."/>
            <person name="Pazzi J.E."/>
            <person name="Pablo J.V."/>
            <person name="Hung C."/>
            <person name="Brancato J."/>
            <person name="Kumari P."/>
            <person name="Orvis J."/>
            <person name="Tretina K."/>
            <person name="Chibucos M."/>
            <person name="Ott S."/>
            <person name="Sadzewicz L."/>
            <person name="Sengamalay N."/>
            <person name="Shetty A.C."/>
            <person name="Su Q."/>
            <person name="Tallon L."/>
            <person name="Fraser C.M."/>
            <person name="Frutos R."/>
            <person name="Molina D.M."/>
            <person name="Krause P.J."/>
            <person name="Ben Mamoun C."/>
        </authorList>
    </citation>
    <scope>NUCLEOTIDE SEQUENCE [LARGE SCALE GENOMIC DNA]</scope>
    <source>
        <strain evidence="7 8">RI</strain>
    </source>
</reference>
<keyword evidence="3" id="KW-0677">Repeat</keyword>
<dbReference type="GeneID" id="24425981"/>
<dbReference type="KEGG" id="bmic:BmR1_04g06680"/>
<dbReference type="InterPro" id="IPR012972">
    <property type="entry name" value="NLE"/>
</dbReference>
<keyword evidence="4" id="KW-0539">Nucleus</keyword>
<evidence type="ECO:0000256" key="4">
    <source>
        <dbReference type="ARBA" id="ARBA00023242"/>
    </source>
</evidence>
<sequence length="438" mass="49348">MHICGGGGGILVYITDTGMDQGVDNNTISEVQAEFVTHISDSKYHLNDKNLYVLPTNMTSDDLNEMLCNLLSINKVKFAFYCYGMQLYSTIAELLEQIDFKCESTLTITYSLLDYSKEQIIDELNCWVSCMDYLHNLNQLIISSAEGMIWTIDNDNGQRVLGRKITDGEIASFDTKTYNKCTYLAIISSYGHIEIAEISDVKSSYNSISHFKAHLNSGTGIKFSPNFNVLATSGYDRAIRIFSINNIQDFCKPNESKKRNSTDFYNILEEKDIYWGHSDAITAINYTKNDVIKTVSFDNTYRLWDVTSSKCKNTINLSKSASCLDTNVNDLSAIGHINGLVSIYDDKGEACIFGGKLHSRIVSDVKWSSFYEHIFATSSNDGMIVVSDLRFNKSPIFTWKCDRSEEFIRACCWINDNNLATGSNKGEVTRHVINNLSI</sequence>
<evidence type="ECO:0000256" key="5">
    <source>
        <dbReference type="PROSITE-ProRule" id="PRU00221"/>
    </source>
</evidence>
<dbReference type="SMART" id="SM00320">
    <property type="entry name" value="WD40"/>
    <property type="match status" value="6"/>
</dbReference>
<dbReference type="InterPro" id="IPR036322">
    <property type="entry name" value="WD40_repeat_dom_sf"/>
</dbReference>
<comment type="subcellular location">
    <subcellularLocation>
        <location evidence="1">Nucleus</location>
    </subcellularLocation>
</comment>
<dbReference type="InterPro" id="IPR001680">
    <property type="entry name" value="WD40_rpt"/>
</dbReference>
<dbReference type="Proteomes" id="UP000002899">
    <property type="component" value="Chromosome IV"/>
</dbReference>
<keyword evidence="8" id="KW-1185">Reference proteome</keyword>
<proteinExistence type="predicted"/>
<dbReference type="VEuPathDB" id="PiroplasmaDB:BmR1_04g06680"/>
<dbReference type="Gene3D" id="2.130.10.10">
    <property type="entry name" value="YVTN repeat-like/Quinoprotein amine dehydrogenase"/>
    <property type="match status" value="2"/>
</dbReference>
<evidence type="ECO:0000313" key="7">
    <source>
        <dbReference type="EMBL" id="SIO73682.1"/>
    </source>
</evidence>
<gene>
    <name evidence="7" type="ORF">BmR1_04g06680</name>
</gene>
<evidence type="ECO:0000259" key="6">
    <source>
        <dbReference type="Pfam" id="PF08154"/>
    </source>
</evidence>
<dbReference type="EMBL" id="LN871599">
    <property type="protein sequence ID" value="SIO73682.1"/>
    <property type="molecule type" value="Genomic_DNA"/>
</dbReference>
<dbReference type="InterPro" id="IPR015943">
    <property type="entry name" value="WD40/YVTN_repeat-like_dom_sf"/>
</dbReference>
<dbReference type="SUPFAM" id="SSF50978">
    <property type="entry name" value="WD40 repeat-like"/>
    <property type="match status" value="1"/>
</dbReference>
<dbReference type="Pfam" id="PF00400">
    <property type="entry name" value="WD40"/>
    <property type="match status" value="1"/>
</dbReference>
<evidence type="ECO:0000256" key="1">
    <source>
        <dbReference type="ARBA" id="ARBA00004123"/>
    </source>
</evidence>
<feature type="domain" description="NLE" evidence="6">
    <location>
        <begin position="31"/>
        <end position="95"/>
    </location>
</feature>
<feature type="repeat" description="WD" evidence="5">
    <location>
        <begin position="211"/>
        <end position="246"/>
    </location>
</feature>
<dbReference type="InterPro" id="IPR050995">
    <property type="entry name" value="WD-F-box_domain-protein"/>
</dbReference>
<accession>A0A1N6LXU5</accession>
<reference evidence="7 8" key="2">
    <citation type="journal article" date="2013" name="PLoS ONE">
        <title>Whole genome mapping and re-organization of the nuclear and mitochondrial genomes of Babesia microti isolates.</title>
        <authorList>
            <person name="Cornillot E."/>
            <person name="Dassouli A."/>
            <person name="Garg A."/>
            <person name="Pachikara N."/>
            <person name="Randazzo S."/>
            <person name="Depoix D."/>
            <person name="Carcy B."/>
            <person name="Delbecq S."/>
            <person name="Frutos R."/>
            <person name="Silva J.C."/>
            <person name="Sutton R."/>
            <person name="Krause P.J."/>
            <person name="Mamoun C.B."/>
        </authorList>
    </citation>
    <scope>NUCLEOTIDE SEQUENCE [LARGE SCALE GENOMIC DNA]</scope>
    <source>
        <strain evidence="7 8">RI</strain>
    </source>
</reference>
<dbReference type="PROSITE" id="PS50294">
    <property type="entry name" value="WD_REPEATS_REGION"/>
    <property type="match status" value="1"/>
</dbReference>
<name>A0A1N6LXU5_BABMR</name>
<dbReference type="PROSITE" id="PS50082">
    <property type="entry name" value="WD_REPEATS_2"/>
    <property type="match status" value="2"/>
</dbReference>
<keyword evidence="2 5" id="KW-0853">WD repeat</keyword>
<evidence type="ECO:0000313" key="8">
    <source>
        <dbReference type="Proteomes" id="UP000002899"/>
    </source>
</evidence>
<dbReference type="GO" id="GO:0005634">
    <property type="term" value="C:nucleus"/>
    <property type="evidence" value="ECO:0007669"/>
    <property type="project" value="UniProtKB-SubCell"/>
</dbReference>
<dbReference type="AlphaFoldDB" id="A0A1N6LXU5"/>
<dbReference type="RefSeq" id="XP_012649940.2">
    <property type="nucleotide sequence ID" value="XM_012794486.2"/>
</dbReference>
<dbReference type="OrthoDB" id="47802at2759"/>
<reference evidence="7 8" key="1">
    <citation type="journal article" date="2012" name="Nucleic Acids Res.">
        <title>Sequencing of the smallest Apicomplexan genome from the human pathogen Babesia microti.</title>
        <authorList>
            <person name="Cornillot E."/>
            <person name="Hadj-Kaddour K."/>
            <person name="Dassouli A."/>
            <person name="Noel B."/>
            <person name="Ranwez V."/>
            <person name="Vacherie B."/>
            <person name="Augagneur Y."/>
            <person name="Bres V."/>
            <person name="Duclos A."/>
            <person name="Randazzo S."/>
            <person name="Carcy B."/>
            <person name="Debierre-Grockiego F."/>
            <person name="Delbecq S."/>
            <person name="Moubri-Menage K."/>
            <person name="Shams-Eldin H."/>
            <person name="Usmani-Brown S."/>
            <person name="Bringaud F."/>
            <person name="Wincker P."/>
            <person name="Vivares C.P."/>
            <person name="Schwarz R.T."/>
            <person name="Schetters T.P."/>
            <person name="Krause P.J."/>
            <person name="Gorenflot A."/>
            <person name="Berry V."/>
            <person name="Barbe V."/>
            <person name="Ben Mamoun C."/>
        </authorList>
    </citation>
    <scope>NUCLEOTIDE SEQUENCE [LARGE SCALE GENOMIC DNA]</scope>
    <source>
        <strain evidence="7 8">RI</strain>
    </source>
</reference>
<organism evidence="7 8">
    <name type="scientific">Babesia microti (strain RI)</name>
    <dbReference type="NCBI Taxonomy" id="1133968"/>
    <lineage>
        <taxon>Eukaryota</taxon>
        <taxon>Sar</taxon>
        <taxon>Alveolata</taxon>
        <taxon>Apicomplexa</taxon>
        <taxon>Aconoidasida</taxon>
        <taxon>Piroplasmida</taxon>
        <taxon>Babesiidae</taxon>
        <taxon>Babesia</taxon>
    </lineage>
</organism>
<protein>
    <submittedName>
        <fullName evidence="7">Ribosome biogenesis protein WDR12 homolog</fullName>
    </submittedName>
</protein>
<evidence type="ECO:0000256" key="2">
    <source>
        <dbReference type="ARBA" id="ARBA00022574"/>
    </source>
</evidence>
<dbReference type="PANTHER" id="PTHR14604">
    <property type="entry name" value="WD40 REPEAT PF20"/>
    <property type="match status" value="1"/>
</dbReference>
<evidence type="ECO:0000256" key="3">
    <source>
        <dbReference type="ARBA" id="ARBA00022737"/>
    </source>
</evidence>
<feature type="repeat" description="WD" evidence="5">
    <location>
        <begin position="274"/>
        <end position="314"/>
    </location>
</feature>
<dbReference type="Pfam" id="PF08154">
    <property type="entry name" value="NLE"/>
    <property type="match status" value="1"/>
</dbReference>
<dbReference type="PANTHER" id="PTHR14604:SF3">
    <property type="entry name" value="SPERM-ASSOCIATED ANTIGEN 16 PROTEIN"/>
    <property type="match status" value="1"/>
</dbReference>